<dbReference type="Pfam" id="PF03176">
    <property type="entry name" value="MMPL"/>
    <property type="match status" value="1"/>
</dbReference>
<feature type="transmembrane region" description="Helical" evidence="7">
    <location>
        <begin position="18"/>
        <end position="38"/>
    </location>
</feature>
<organism evidence="9 10">
    <name type="scientific">Methanococcus vannielii (strain ATCC 35089 / DSM 1224 / JCM 13029 / OCM 148 / SB)</name>
    <dbReference type="NCBI Taxonomy" id="406327"/>
    <lineage>
        <taxon>Archaea</taxon>
        <taxon>Methanobacteriati</taxon>
        <taxon>Methanobacteriota</taxon>
        <taxon>Methanomada group</taxon>
        <taxon>Methanococci</taxon>
        <taxon>Methanococcales</taxon>
        <taxon>Methanococcaceae</taxon>
        <taxon>Methanococcus</taxon>
    </lineage>
</organism>
<keyword evidence="10" id="KW-1185">Reference proteome</keyword>
<dbReference type="PANTHER" id="PTHR33406:SF6">
    <property type="entry name" value="MEMBRANE PROTEIN YDGH-RELATED"/>
    <property type="match status" value="1"/>
</dbReference>
<sequence>MINEILSKIAKSSINRPFLVLSIVFIFTLLMAGLLPNVKSQTDYEKMVPQDDPVIISFNKVRDNFGGSEIIMVGIEVVPSNSPEKVTDIRDPRVLELIDFLKKDLVSIGDVNSVYSPTDKIVVENNDIIPKDIQKVRTIYQNLPESSKNGIYSSDYSMALVHVTTDVSSDKQEELVKEINLRLKEAPIPPGIQVITTGSPAIGELMGRLMAESQAITGIAALLAIFTILYLYFKSFVKSVLPLIPVGCAIIWAAGSMAIFGIPMDMATSIMGSLLLGLGIDYGVHVYHRYEEELKKGSSLNEAIETTVITTGSAVVTTTATTVAGFAALTIAPLPMMSNMGKVCALGIFFCMAAVISILPSLIIIEERHLRPTIKKLKMQLKGDSNE</sequence>
<dbReference type="AlphaFoldDB" id="A6UNY4"/>
<accession>A6UNY4</accession>
<dbReference type="InterPro" id="IPR004869">
    <property type="entry name" value="MMPL_dom"/>
</dbReference>
<dbReference type="STRING" id="406327.Mevan_0297"/>
<reference evidence="9" key="1">
    <citation type="submission" date="2007-06" db="EMBL/GenBank/DDBJ databases">
        <title>Complete sequence of Methanococcus vannielii SB.</title>
        <authorList>
            <consortium name="US DOE Joint Genome Institute"/>
            <person name="Copeland A."/>
            <person name="Lucas S."/>
            <person name="Lapidus A."/>
            <person name="Barry K."/>
            <person name="Glavina del Rio T."/>
            <person name="Dalin E."/>
            <person name="Tice H."/>
            <person name="Pitluck S."/>
            <person name="Chain P."/>
            <person name="Malfatti S."/>
            <person name="Shin M."/>
            <person name="Vergez L."/>
            <person name="Schmutz J."/>
            <person name="Larimer F."/>
            <person name="Land M."/>
            <person name="Hauser L."/>
            <person name="Kyrpides N."/>
            <person name="Anderson I."/>
            <person name="Sieprawska-Lupa M."/>
            <person name="Whitman W.B."/>
            <person name="Richardson P."/>
        </authorList>
    </citation>
    <scope>NUCLEOTIDE SEQUENCE [LARGE SCALE GENOMIC DNA]</scope>
    <source>
        <strain evidence="9">SB</strain>
    </source>
</reference>
<keyword evidence="5 7" id="KW-1133">Transmembrane helix</keyword>
<proteinExistence type="inferred from homology"/>
<keyword evidence="6 7" id="KW-0472">Membrane</keyword>
<evidence type="ECO:0000256" key="1">
    <source>
        <dbReference type="ARBA" id="ARBA00004651"/>
    </source>
</evidence>
<evidence type="ECO:0000256" key="5">
    <source>
        <dbReference type="ARBA" id="ARBA00022989"/>
    </source>
</evidence>
<feature type="domain" description="SSD" evidence="8">
    <location>
        <begin position="239"/>
        <end position="365"/>
    </location>
</feature>
<feature type="transmembrane region" description="Helical" evidence="7">
    <location>
        <begin position="308"/>
        <end position="331"/>
    </location>
</feature>
<dbReference type="Proteomes" id="UP000001107">
    <property type="component" value="Chromosome"/>
</dbReference>
<evidence type="ECO:0000313" key="10">
    <source>
        <dbReference type="Proteomes" id="UP000001107"/>
    </source>
</evidence>
<dbReference type="RefSeq" id="WP_011972109.1">
    <property type="nucleotide sequence ID" value="NC_009634.1"/>
</dbReference>
<comment type="similarity">
    <text evidence="2">Belongs to the resistance-nodulation-cell division (RND) (TC 2.A.6) family. MmpL subfamily.</text>
</comment>
<gene>
    <name evidence="9" type="ordered locus">Mevan_0297</name>
</gene>
<keyword evidence="4 7" id="KW-0812">Transmembrane</keyword>
<dbReference type="PANTHER" id="PTHR33406">
    <property type="entry name" value="MEMBRANE PROTEIN MJ1562-RELATED"/>
    <property type="match status" value="1"/>
</dbReference>
<evidence type="ECO:0000313" key="9">
    <source>
        <dbReference type="EMBL" id="ABR54206.1"/>
    </source>
</evidence>
<dbReference type="HOGENOM" id="CLU_060248_0_0_2"/>
<evidence type="ECO:0000256" key="2">
    <source>
        <dbReference type="ARBA" id="ARBA00010157"/>
    </source>
</evidence>
<feature type="transmembrane region" description="Helical" evidence="7">
    <location>
        <begin position="269"/>
        <end position="288"/>
    </location>
</feature>
<dbReference type="SUPFAM" id="SSF82866">
    <property type="entry name" value="Multidrug efflux transporter AcrB transmembrane domain"/>
    <property type="match status" value="1"/>
</dbReference>
<dbReference type="GO" id="GO:0005886">
    <property type="term" value="C:plasma membrane"/>
    <property type="evidence" value="ECO:0007669"/>
    <property type="project" value="UniProtKB-SubCell"/>
</dbReference>
<dbReference type="GeneID" id="5325686"/>
<dbReference type="KEGG" id="mvn:Mevan_0297"/>
<dbReference type="eggNOG" id="arCOG02174">
    <property type="taxonomic scope" value="Archaea"/>
</dbReference>
<dbReference type="OrthoDB" id="42357at2157"/>
<evidence type="ECO:0000259" key="8">
    <source>
        <dbReference type="PROSITE" id="PS50156"/>
    </source>
</evidence>
<evidence type="ECO:0000256" key="7">
    <source>
        <dbReference type="SAM" id="Phobius"/>
    </source>
</evidence>
<feature type="transmembrane region" description="Helical" evidence="7">
    <location>
        <begin position="239"/>
        <end position="262"/>
    </location>
</feature>
<feature type="transmembrane region" description="Helical" evidence="7">
    <location>
        <begin position="343"/>
        <end position="365"/>
    </location>
</feature>
<dbReference type="InterPro" id="IPR000731">
    <property type="entry name" value="SSD"/>
</dbReference>
<feature type="transmembrane region" description="Helical" evidence="7">
    <location>
        <begin position="215"/>
        <end position="233"/>
    </location>
</feature>
<keyword evidence="3" id="KW-1003">Cell membrane</keyword>
<comment type="subcellular location">
    <subcellularLocation>
        <location evidence="1">Cell membrane</location>
        <topology evidence="1">Multi-pass membrane protein</topology>
    </subcellularLocation>
</comment>
<evidence type="ECO:0000256" key="6">
    <source>
        <dbReference type="ARBA" id="ARBA00023136"/>
    </source>
</evidence>
<dbReference type="PROSITE" id="PS50156">
    <property type="entry name" value="SSD"/>
    <property type="match status" value="1"/>
</dbReference>
<name>A6UNY4_METVS</name>
<evidence type="ECO:0000256" key="4">
    <source>
        <dbReference type="ARBA" id="ARBA00022692"/>
    </source>
</evidence>
<dbReference type="InterPro" id="IPR050545">
    <property type="entry name" value="Mycobact_MmpL"/>
</dbReference>
<evidence type="ECO:0000256" key="3">
    <source>
        <dbReference type="ARBA" id="ARBA00022475"/>
    </source>
</evidence>
<dbReference type="Gene3D" id="1.20.1640.10">
    <property type="entry name" value="Multidrug efflux transporter AcrB transmembrane domain"/>
    <property type="match status" value="1"/>
</dbReference>
<dbReference type="EMBL" id="CP000742">
    <property type="protein sequence ID" value="ABR54206.1"/>
    <property type="molecule type" value="Genomic_DNA"/>
</dbReference>
<protein>
    <recommendedName>
        <fullName evidence="8">SSD domain-containing protein</fullName>
    </recommendedName>
</protein>